<dbReference type="OrthoDB" id="9977870at2759"/>
<dbReference type="Pfam" id="PF01485">
    <property type="entry name" value="IBR"/>
    <property type="match status" value="1"/>
</dbReference>
<dbReference type="GO" id="GO:0016567">
    <property type="term" value="P:protein ubiquitination"/>
    <property type="evidence" value="ECO:0007669"/>
    <property type="project" value="InterPro"/>
</dbReference>
<evidence type="ECO:0000256" key="4">
    <source>
        <dbReference type="ARBA" id="ARBA00022723"/>
    </source>
</evidence>
<accession>A0A2V1EAY9</accession>
<dbReference type="EC" id="2.3.2.31" evidence="2"/>
<feature type="compositionally biased region" description="Basic residues" evidence="9">
    <location>
        <begin position="1"/>
        <end position="17"/>
    </location>
</feature>
<dbReference type="PANTHER" id="PTHR11685">
    <property type="entry name" value="RBR FAMILY RING FINGER AND IBR DOMAIN-CONTAINING"/>
    <property type="match status" value="1"/>
</dbReference>
<keyword evidence="12" id="KW-1185">Reference proteome</keyword>
<keyword evidence="6" id="KW-0863">Zinc-finger</keyword>
<evidence type="ECO:0000256" key="5">
    <source>
        <dbReference type="ARBA" id="ARBA00022737"/>
    </source>
</evidence>
<dbReference type="InterPro" id="IPR031127">
    <property type="entry name" value="E3_UB_ligase_RBR"/>
</dbReference>
<evidence type="ECO:0000313" key="11">
    <source>
        <dbReference type="EMBL" id="PVI07768.1"/>
    </source>
</evidence>
<keyword evidence="3" id="KW-0808">Transferase</keyword>
<gene>
    <name evidence="11" type="ORF">DM02DRAFT_511621</name>
</gene>
<feature type="region of interest" description="Disordered" evidence="9">
    <location>
        <begin position="1"/>
        <end position="24"/>
    </location>
</feature>
<dbReference type="GO" id="GO:0008270">
    <property type="term" value="F:zinc ion binding"/>
    <property type="evidence" value="ECO:0007669"/>
    <property type="project" value="UniProtKB-KW"/>
</dbReference>
<dbReference type="EMBL" id="KZ805302">
    <property type="protein sequence ID" value="PVI07768.1"/>
    <property type="molecule type" value="Genomic_DNA"/>
</dbReference>
<keyword evidence="4" id="KW-0479">Metal-binding</keyword>
<dbReference type="AlphaFoldDB" id="A0A2V1EAY9"/>
<proteinExistence type="predicted"/>
<evidence type="ECO:0000256" key="7">
    <source>
        <dbReference type="ARBA" id="ARBA00022786"/>
    </source>
</evidence>
<reference evidence="11 12" key="1">
    <citation type="journal article" date="2018" name="Sci. Rep.">
        <title>Comparative genomics provides insights into the lifestyle and reveals functional heterogeneity of dark septate endophytic fungi.</title>
        <authorList>
            <person name="Knapp D.G."/>
            <person name="Nemeth J.B."/>
            <person name="Barry K."/>
            <person name="Hainaut M."/>
            <person name="Henrissat B."/>
            <person name="Johnson J."/>
            <person name="Kuo A."/>
            <person name="Lim J.H.P."/>
            <person name="Lipzen A."/>
            <person name="Nolan M."/>
            <person name="Ohm R.A."/>
            <person name="Tamas L."/>
            <person name="Grigoriev I.V."/>
            <person name="Spatafora J.W."/>
            <person name="Nagy L.G."/>
            <person name="Kovacs G.M."/>
        </authorList>
    </citation>
    <scope>NUCLEOTIDE SEQUENCE [LARGE SCALE GENOMIC DNA]</scope>
    <source>
        <strain evidence="11 12">DSE2036</strain>
    </source>
</reference>
<evidence type="ECO:0000256" key="9">
    <source>
        <dbReference type="SAM" id="MobiDB-lite"/>
    </source>
</evidence>
<dbReference type="InterPro" id="IPR044066">
    <property type="entry name" value="TRIAD_supradom"/>
</dbReference>
<evidence type="ECO:0000256" key="8">
    <source>
        <dbReference type="ARBA" id="ARBA00022833"/>
    </source>
</evidence>
<dbReference type="CDD" id="cd20336">
    <property type="entry name" value="Rcat_RBR"/>
    <property type="match status" value="1"/>
</dbReference>
<name>A0A2V1EAY9_9PLEO</name>
<dbReference type="PROSITE" id="PS00518">
    <property type="entry name" value="ZF_RING_1"/>
    <property type="match status" value="1"/>
</dbReference>
<dbReference type="PROSITE" id="PS51873">
    <property type="entry name" value="TRIAD"/>
    <property type="match status" value="1"/>
</dbReference>
<dbReference type="Pfam" id="PF22191">
    <property type="entry name" value="IBR_1"/>
    <property type="match status" value="1"/>
</dbReference>
<dbReference type="InterPro" id="IPR017907">
    <property type="entry name" value="Znf_RING_CS"/>
</dbReference>
<evidence type="ECO:0000313" key="12">
    <source>
        <dbReference type="Proteomes" id="UP000244855"/>
    </source>
</evidence>
<dbReference type="Gene3D" id="1.20.120.1750">
    <property type="match status" value="1"/>
</dbReference>
<evidence type="ECO:0000259" key="10">
    <source>
        <dbReference type="PROSITE" id="PS51873"/>
    </source>
</evidence>
<protein>
    <recommendedName>
        <fullName evidence="2">RBR-type E3 ubiquitin transferase</fullName>
        <ecNumber evidence="2">2.3.2.31</ecNumber>
    </recommendedName>
</protein>
<evidence type="ECO:0000256" key="6">
    <source>
        <dbReference type="ARBA" id="ARBA00022771"/>
    </source>
</evidence>
<dbReference type="GO" id="GO:0061630">
    <property type="term" value="F:ubiquitin protein ligase activity"/>
    <property type="evidence" value="ECO:0007669"/>
    <property type="project" value="UniProtKB-EC"/>
</dbReference>
<feature type="non-terminal residue" evidence="11">
    <location>
        <position position="270"/>
    </location>
</feature>
<sequence>MSNKQQRKAKQALKRRSGNPVSQCIPTIASSPEDPETYQCAACLEEVTLNDASTTCMEHVMCNDCLRLVFERSLSNMDEFPAMCCSGNNLHHKVYAHLLSPEVLEQYTLRAAQHFTPLRFRVFCSNSECSEFVSKRHFTSTQWFDIAICTKCDTYTCVGCKLEWHDEGHRCDEDSGNDMPDWLPKYSQDCRIKKCPRCKIFLEHKEACNHFSCSFCEHQFCFICLLPWNGQHEGCKLYGDPDEGYDEEGFERNDRGLHIMTGLDRNGKNR</sequence>
<keyword evidence="8" id="KW-0862">Zinc</keyword>
<comment type="catalytic activity">
    <reaction evidence="1">
        <text>[E2 ubiquitin-conjugating enzyme]-S-ubiquitinyl-L-cysteine + [acceptor protein]-L-lysine = [E2 ubiquitin-conjugating enzyme]-L-cysteine + [acceptor protein]-N(6)-ubiquitinyl-L-lysine.</text>
        <dbReference type="EC" id="2.3.2.31"/>
    </reaction>
</comment>
<dbReference type="SUPFAM" id="SSF57850">
    <property type="entry name" value="RING/U-box"/>
    <property type="match status" value="1"/>
</dbReference>
<dbReference type="InterPro" id="IPR002867">
    <property type="entry name" value="IBR_dom"/>
</dbReference>
<keyword evidence="5" id="KW-0677">Repeat</keyword>
<evidence type="ECO:0000256" key="1">
    <source>
        <dbReference type="ARBA" id="ARBA00001798"/>
    </source>
</evidence>
<keyword evidence="7" id="KW-0833">Ubl conjugation pathway</keyword>
<dbReference type="Gene3D" id="3.30.40.10">
    <property type="entry name" value="Zinc/RING finger domain, C3HC4 (zinc finger)"/>
    <property type="match status" value="1"/>
</dbReference>
<organism evidence="11 12">
    <name type="scientific">Periconia macrospinosa</name>
    <dbReference type="NCBI Taxonomy" id="97972"/>
    <lineage>
        <taxon>Eukaryota</taxon>
        <taxon>Fungi</taxon>
        <taxon>Dikarya</taxon>
        <taxon>Ascomycota</taxon>
        <taxon>Pezizomycotina</taxon>
        <taxon>Dothideomycetes</taxon>
        <taxon>Pleosporomycetidae</taxon>
        <taxon>Pleosporales</taxon>
        <taxon>Massarineae</taxon>
        <taxon>Periconiaceae</taxon>
        <taxon>Periconia</taxon>
    </lineage>
</organism>
<dbReference type="Proteomes" id="UP000244855">
    <property type="component" value="Unassembled WGS sequence"/>
</dbReference>
<dbReference type="STRING" id="97972.A0A2V1EAY9"/>
<dbReference type="InterPro" id="IPR013083">
    <property type="entry name" value="Znf_RING/FYVE/PHD"/>
</dbReference>
<evidence type="ECO:0000256" key="2">
    <source>
        <dbReference type="ARBA" id="ARBA00012251"/>
    </source>
</evidence>
<evidence type="ECO:0000256" key="3">
    <source>
        <dbReference type="ARBA" id="ARBA00022679"/>
    </source>
</evidence>
<feature type="domain" description="RING-type" evidence="10">
    <location>
        <begin position="36"/>
        <end position="239"/>
    </location>
</feature>